<dbReference type="EMBL" id="LRAD01000054">
    <property type="protein sequence ID" value="KXZ58647.1"/>
    <property type="molecule type" value="Genomic_DNA"/>
</dbReference>
<feature type="region of interest" description="Disordered" evidence="1">
    <location>
        <begin position="1"/>
        <end position="62"/>
    </location>
</feature>
<keyword evidence="3" id="KW-1185">Reference proteome</keyword>
<evidence type="ECO:0000313" key="3">
    <source>
        <dbReference type="Proteomes" id="UP000075357"/>
    </source>
</evidence>
<reference evidence="2 3" key="1">
    <citation type="submission" date="2016-01" db="EMBL/GenBank/DDBJ databases">
        <title>Draft genome sequences of Microbacterium laevaniformans LCDC 91-0039 and the type strain of Microbacterium hominis LCDC 84-209.</title>
        <authorList>
            <person name="Bernier A.-M."/>
            <person name="Bernard K."/>
        </authorList>
    </citation>
    <scope>NUCLEOTIDE SEQUENCE [LARGE SCALE GENOMIC DNA]</scope>
    <source>
        <strain evidence="2 3">LCDC 91-0039</strain>
    </source>
</reference>
<comment type="caution">
    <text evidence="2">The sequence shown here is derived from an EMBL/GenBank/DDBJ whole genome shotgun (WGS) entry which is preliminary data.</text>
</comment>
<evidence type="ECO:0000313" key="2">
    <source>
        <dbReference type="EMBL" id="KXZ58647.1"/>
    </source>
</evidence>
<sequence>MLGGATDRARLPGNERGRKLRRDAGDTSTQQRTERSRGSLGVRQRRRVRSLGRGERGREVVGTMGRSDDLALTQVLGTQIVETRRGDRHGGDLGVDLGTLGGTGGAAVIDVREVVLARRDRGDRSLVLDPTRDEVPLLSGCDLPPGEITGELLDRASGVG</sequence>
<organism evidence="2 3">
    <name type="scientific">Microbacterium laevaniformans</name>
    <dbReference type="NCBI Taxonomy" id="36807"/>
    <lineage>
        <taxon>Bacteria</taxon>
        <taxon>Bacillati</taxon>
        <taxon>Actinomycetota</taxon>
        <taxon>Actinomycetes</taxon>
        <taxon>Micrococcales</taxon>
        <taxon>Microbacteriaceae</taxon>
        <taxon>Microbacterium</taxon>
    </lineage>
</organism>
<protein>
    <submittedName>
        <fullName evidence="2">Uncharacterized protein</fullName>
    </submittedName>
</protein>
<accession>A0A150H951</accession>
<dbReference type="AlphaFoldDB" id="A0A150H951"/>
<feature type="compositionally biased region" description="Basic and acidic residues" evidence="1">
    <location>
        <begin position="7"/>
        <end position="25"/>
    </location>
</feature>
<name>A0A150H951_9MICO</name>
<proteinExistence type="predicted"/>
<evidence type="ECO:0000256" key="1">
    <source>
        <dbReference type="SAM" id="MobiDB-lite"/>
    </source>
</evidence>
<gene>
    <name evidence="2" type="ORF">Mlaev_02473</name>
</gene>
<dbReference type="Proteomes" id="UP000075357">
    <property type="component" value="Unassembled WGS sequence"/>
</dbReference>